<dbReference type="Proteomes" id="UP000008022">
    <property type="component" value="Unassembled WGS sequence"/>
</dbReference>
<reference evidence="11" key="1">
    <citation type="submission" date="2013-06" db="EMBL/GenBank/DDBJ databases">
        <authorList>
            <person name="Zhao Q."/>
        </authorList>
    </citation>
    <scope>NUCLEOTIDE SEQUENCE</scope>
    <source>
        <strain evidence="11">cv. W1943</strain>
    </source>
</reference>
<evidence type="ECO:0000313" key="10">
    <source>
        <dbReference type="EnsemblPlants" id="ORUFI07G18880.1"/>
    </source>
</evidence>
<dbReference type="GO" id="GO:0016760">
    <property type="term" value="F:cellulose synthase (UDP-forming) activity"/>
    <property type="evidence" value="ECO:0007669"/>
    <property type="project" value="InterPro"/>
</dbReference>
<evidence type="ECO:0000256" key="1">
    <source>
        <dbReference type="ARBA" id="ARBA00004308"/>
    </source>
</evidence>
<dbReference type="STRING" id="4529.A0A0E0Q9P7"/>
<protein>
    <submittedName>
        <fullName evidence="10">Uncharacterized protein</fullName>
    </submittedName>
</protein>
<dbReference type="HOGENOM" id="CLU_540131_0_0_1"/>
<keyword evidence="11" id="KW-1185">Reference proteome</keyword>
<dbReference type="AlphaFoldDB" id="A0A0E0Q9P7"/>
<dbReference type="InterPro" id="IPR005150">
    <property type="entry name" value="Cellulose_synth"/>
</dbReference>
<evidence type="ECO:0000256" key="5">
    <source>
        <dbReference type="ARBA" id="ARBA00022989"/>
    </source>
</evidence>
<dbReference type="PANTHER" id="PTHR13301">
    <property type="entry name" value="X-BOX TRANSCRIPTION FACTOR-RELATED"/>
    <property type="match status" value="1"/>
</dbReference>
<keyword evidence="6 9" id="KW-0472">Membrane</keyword>
<dbReference type="Gramene" id="ORUFI07G18880.1">
    <property type="protein sequence ID" value="ORUFI07G18880.1"/>
    <property type="gene ID" value="ORUFI07G18880"/>
</dbReference>
<feature type="transmembrane region" description="Helical" evidence="9">
    <location>
        <begin position="346"/>
        <end position="369"/>
    </location>
</feature>
<sequence>MAATAASTMSAAAAVTRRINAALRVDATSGDVAAGADGQNGRRSPVAKRVNDGGGGKDDVWVAVDEKDVCGARGGDGAARPPLFRTYKVKGSILHPYRFLILLRLIAIVAFFAWRVRHKNRDGVWLWTMSMVGDVWFGFSWVLNQLPKLSPIKRVPDLAALADRHSGDLPGVDVFVTTVDPVDEPILYTVNTILSILAADYPVDSNALLAGRRLHPLQRVAYLNMSTYPIVTVFIFFYNLFPVMWLISEQYYIQRPFGEYLLYLVAVIAMIHVIGMFEVKWAGITLLDWCRNEQFYMIGSTGVYPTAVLYMALKLVTGKGIYFRLTSKQTTASSGDKFADLYTVRWVPLLIPTIVIIVVNVAAVGVAVGKAAAWGPLTEPGWLAVLGMVFNVWILVLLYPFALGVMGQWGKRPAVLFVAMAMAVAAVAAMYVAFGAPYQAELSGGAASLGKAAASLTGPSG</sequence>
<feature type="transmembrane region" description="Helical" evidence="9">
    <location>
        <begin position="260"/>
        <end position="283"/>
    </location>
</feature>
<name>A0A0E0Q9P7_ORYRU</name>
<feature type="transmembrane region" description="Helical" evidence="9">
    <location>
        <begin position="123"/>
        <end position="143"/>
    </location>
</feature>
<dbReference type="GO" id="GO:0012505">
    <property type="term" value="C:endomembrane system"/>
    <property type="evidence" value="ECO:0007669"/>
    <property type="project" value="UniProtKB-SubCell"/>
</dbReference>
<feature type="transmembrane region" description="Helical" evidence="9">
    <location>
        <begin position="97"/>
        <end position="116"/>
    </location>
</feature>
<keyword evidence="5 9" id="KW-1133">Transmembrane helix</keyword>
<evidence type="ECO:0000256" key="7">
    <source>
        <dbReference type="ARBA" id="ARBA00023316"/>
    </source>
</evidence>
<evidence type="ECO:0000256" key="4">
    <source>
        <dbReference type="ARBA" id="ARBA00022692"/>
    </source>
</evidence>
<keyword evidence="7" id="KW-0961">Cell wall biogenesis/degradation</keyword>
<dbReference type="OMA" id="AVTCGIN"/>
<reference evidence="10" key="2">
    <citation type="submission" date="2015-06" db="UniProtKB">
        <authorList>
            <consortium name="EnsemblPlants"/>
        </authorList>
    </citation>
    <scope>IDENTIFICATION</scope>
</reference>
<evidence type="ECO:0000256" key="3">
    <source>
        <dbReference type="ARBA" id="ARBA00022679"/>
    </source>
</evidence>
<evidence type="ECO:0000313" key="11">
    <source>
        <dbReference type="Proteomes" id="UP000008022"/>
    </source>
</evidence>
<keyword evidence="4 9" id="KW-0812">Transmembrane</keyword>
<keyword evidence="2" id="KW-0328">Glycosyltransferase</keyword>
<evidence type="ECO:0000256" key="9">
    <source>
        <dbReference type="SAM" id="Phobius"/>
    </source>
</evidence>
<feature type="region of interest" description="Disordered" evidence="8">
    <location>
        <begin position="34"/>
        <end position="53"/>
    </location>
</feature>
<feature type="transmembrane region" description="Helical" evidence="9">
    <location>
        <begin position="303"/>
        <end position="325"/>
    </location>
</feature>
<feature type="transmembrane region" description="Helical" evidence="9">
    <location>
        <begin position="227"/>
        <end position="248"/>
    </location>
</feature>
<keyword evidence="3" id="KW-0808">Transferase</keyword>
<evidence type="ECO:0000256" key="8">
    <source>
        <dbReference type="SAM" id="MobiDB-lite"/>
    </source>
</evidence>
<evidence type="ECO:0000256" key="6">
    <source>
        <dbReference type="ARBA" id="ARBA00023136"/>
    </source>
</evidence>
<comment type="subcellular location">
    <subcellularLocation>
        <location evidence="1">Endomembrane system</location>
    </subcellularLocation>
</comment>
<organism evidence="10 11">
    <name type="scientific">Oryza rufipogon</name>
    <name type="common">Brownbeard rice</name>
    <name type="synonym">Asian wild rice</name>
    <dbReference type="NCBI Taxonomy" id="4529"/>
    <lineage>
        <taxon>Eukaryota</taxon>
        <taxon>Viridiplantae</taxon>
        <taxon>Streptophyta</taxon>
        <taxon>Embryophyta</taxon>
        <taxon>Tracheophyta</taxon>
        <taxon>Spermatophyta</taxon>
        <taxon>Magnoliopsida</taxon>
        <taxon>Liliopsida</taxon>
        <taxon>Poales</taxon>
        <taxon>Poaceae</taxon>
        <taxon>BOP clade</taxon>
        <taxon>Oryzoideae</taxon>
        <taxon>Oryzeae</taxon>
        <taxon>Oryzinae</taxon>
        <taxon>Oryza</taxon>
    </lineage>
</organism>
<proteinExistence type="predicted"/>
<dbReference type="EnsemblPlants" id="ORUFI07G18880.1">
    <property type="protein sequence ID" value="ORUFI07G18880.1"/>
    <property type="gene ID" value="ORUFI07G18880"/>
</dbReference>
<dbReference type="Pfam" id="PF03552">
    <property type="entry name" value="Cellulose_synt"/>
    <property type="match status" value="2"/>
</dbReference>
<feature type="transmembrane region" description="Helical" evidence="9">
    <location>
        <begin position="381"/>
        <end position="402"/>
    </location>
</feature>
<accession>A0A0E0Q9P7</accession>
<dbReference type="GO" id="GO:0016020">
    <property type="term" value="C:membrane"/>
    <property type="evidence" value="ECO:0007669"/>
    <property type="project" value="InterPro"/>
</dbReference>
<feature type="transmembrane region" description="Helical" evidence="9">
    <location>
        <begin position="414"/>
        <end position="434"/>
    </location>
</feature>
<evidence type="ECO:0000256" key="2">
    <source>
        <dbReference type="ARBA" id="ARBA00022676"/>
    </source>
</evidence>
<dbReference type="GO" id="GO:0071555">
    <property type="term" value="P:cell wall organization"/>
    <property type="evidence" value="ECO:0007669"/>
    <property type="project" value="UniProtKB-KW"/>
</dbReference>
<dbReference type="GO" id="GO:0030244">
    <property type="term" value="P:cellulose biosynthetic process"/>
    <property type="evidence" value="ECO:0007669"/>
    <property type="project" value="InterPro"/>
</dbReference>